<name>A0ACD0P2G9_9BASI</name>
<dbReference type="Proteomes" id="UP000245626">
    <property type="component" value="Unassembled WGS sequence"/>
</dbReference>
<organism evidence="1 2">
    <name type="scientific">Violaceomyces palustris</name>
    <dbReference type="NCBI Taxonomy" id="1673888"/>
    <lineage>
        <taxon>Eukaryota</taxon>
        <taxon>Fungi</taxon>
        <taxon>Dikarya</taxon>
        <taxon>Basidiomycota</taxon>
        <taxon>Ustilaginomycotina</taxon>
        <taxon>Ustilaginomycetes</taxon>
        <taxon>Violaceomycetales</taxon>
        <taxon>Violaceomycetaceae</taxon>
        <taxon>Violaceomyces</taxon>
    </lineage>
</organism>
<evidence type="ECO:0000313" key="1">
    <source>
        <dbReference type="EMBL" id="PWN52247.1"/>
    </source>
</evidence>
<accession>A0ACD0P2G9</accession>
<evidence type="ECO:0000313" key="2">
    <source>
        <dbReference type="Proteomes" id="UP000245626"/>
    </source>
</evidence>
<reference evidence="1 2" key="1">
    <citation type="journal article" date="2018" name="Mol. Biol. Evol.">
        <title>Broad Genomic Sampling Reveals a Smut Pathogenic Ancestry of the Fungal Clade Ustilaginomycotina.</title>
        <authorList>
            <person name="Kijpornyongpan T."/>
            <person name="Mondo S.J."/>
            <person name="Barry K."/>
            <person name="Sandor L."/>
            <person name="Lee J."/>
            <person name="Lipzen A."/>
            <person name="Pangilinan J."/>
            <person name="LaButti K."/>
            <person name="Hainaut M."/>
            <person name="Henrissat B."/>
            <person name="Grigoriev I.V."/>
            <person name="Spatafora J.W."/>
            <person name="Aime M.C."/>
        </authorList>
    </citation>
    <scope>NUCLEOTIDE SEQUENCE [LARGE SCALE GENOMIC DNA]</scope>
    <source>
        <strain evidence="1 2">SA 807</strain>
    </source>
</reference>
<keyword evidence="2" id="KW-1185">Reference proteome</keyword>
<protein>
    <submittedName>
        <fullName evidence="1">Uncharacterized protein</fullName>
    </submittedName>
</protein>
<proteinExistence type="predicted"/>
<sequence length="675" mass="74823">MLSRTSTHKRKRSSSRADASRKSPRSRSIANLYYDHQEGDPRRRFDSAARKLISNIEAHPFNHTLNLILPLPPPGRSSGPNSEGSVKELLDSFRRLGESCGEKSYMAKVPLTLFLDPIFLCGYIKSGCLIALSAGRVDADDVVCLDGRGKLFLSLTKETYQRLGLTGRASHFSKQSSGWAGDRRSGADTRYVVEIDLLAPSFVPGKKGYEQVKRCFRRWDSSRSSSASNLVSLGESHLMGLLGDPGISNGPQSASWDILFSWSPIHAGFLSSSSSFGKERKEVETAMTSISNRIHFPDHLVDPTQVREVGLKNEVSVLEDVWVPDLAAGDEACKGSSARASSKVRINHVRKGWRDDEGGGKGEEEDLPSFKDWQLESKDLLEWITLTSMESETVRTYYQNQDDLAACYQVPEPKKASRVLRLGWKGLIHPSLTCRIVEELIHHLDRKSVPDPERALSGKKSEEEKSDETETVWASLSCNGFVDAPIAWRNKDSKKGKGGGVNPSKPPSSSSPSVRSKGQGLLKGKGSRSKEEGRKRFGEGSDRKEENREVEGTDPMEVEDQNVPRTEAREEEEEQDTETDLDPPSSSSSSSSEGDSESSTDPFDHEKESKGKSERRKRSRKINRKGHVIQGRSEHSFQSTGENGWTSLLFGRASAGNTKGVRFVLYENLELDVRS</sequence>
<dbReference type="EMBL" id="KZ819788">
    <property type="protein sequence ID" value="PWN52247.1"/>
    <property type="molecule type" value="Genomic_DNA"/>
</dbReference>
<gene>
    <name evidence="1" type="ORF">IE53DRAFT_385330</name>
</gene>